<dbReference type="AlphaFoldDB" id="A0A2D0MYJ6"/>
<dbReference type="PANTHER" id="PTHR30432:SF1">
    <property type="entry name" value="DNA-BINDING TRANSCRIPTIONAL DUAL REGULATOR MODE"/>
    <property type="match status" value="1"/>
</dbReference>
<protein>
    <submittedName>
        <fullName evidence="1">ModE family transcriptional regulator</fullName>
    </submittedName>
</protein>
<dbReference type="EMBL" id="PDUD01000057">
    <property type="protein sequence ID" value="PHN01297.1"/>
    <property type="molecule type" value="Genomic_DNA"/>
</dbReference>
<dbReference type="InterPro" id="IPR051815">
    <property type="entry name" value="Molybdate_resp_trans_reg"/>
</dbReference>
<comment type="caution">
    <text evidence="1">The sequence shown here is derived from an EMBL/GenBank/DDBJ whole genome shotgun (WGS) entry which is preliminary data.</text>
</comment>
<evidence type="ECO:0000313" key="2">
    <source>
        <dbReference type="Proteomes" id="UP000223913"/>
    </source>
</evidence>
<dbReference type="InterPro" id="IPR036388">
    <property type="entry name" value="WH-like_DNA-bd_sf"/>
</dbReference>
<dbReference type="Proteomes" id="UP000223913">
    <property type="component" value="Unassembled WGS sequence"/>
</dbReference>
<accession>A0A2D0MYJ6</accession>
<dbReference type="OrthoDB" id="9805928at2"/>
<name>A0A2D0MYJ6_FLAN2</name>
<evidence type="ECO:0000313" key="1">
    <source>
        <dbReference type="EMBL" id="PHN01297.1"/>
    </source>
</evidence>
<gene>
    <name evidence="1" type="ORF">CRP01_37690</name>
</gene>
<dbReference type="PANTHER" id="PTHR30432">
    <property type="entry name" value="TRANSCRIPTIONAL REGULATOR MODE"/>
    <property type="match status" value="1"/>
</dbReference>
<proteinExistence type="predicted"/>
<dbReference type="Gene3D" id="1.10.10.10">
    <property type="entry name" value="Winged helix-like DNA-binding domain superfamily/Winged helix DNA-binding domain"/>
    <property type="match status" value="1"/>
</dbReference>
<sequence length="117" mass="13284">MHIEMSKRPHTEIRIRIYTEDEPFLGIGRIQLLENIIEHGSIAKGAAAMNMSYRKAWQLVEYMNAMAERPLVEKRLGGSKGGGAYVTETGQELIRKFHELRLSAEQFVAQKAKEIGL</sequence>
<dbReference type="InterPro" id="IPR036390">
    <property type="entry name" value="WH_DNA-bd_sf"/>
</dbReference>
<reference evidence="1 2" key="1">
    <citation type="submission" date="2017-10" db="EMBL/GenBank/DDBJ databases">
        <title>The draft genome sequence of Lewinella nigricans NBRC 102662.</title>
        <authorList>
            <person name="Wang K."/>
        </authorList>
    </citation>
    <scope>NUCLEOTIDE SEQUENCE [LARGE SCALE GENOMIC DNA]</scope>
    <source>
        <strain evidence="1 2">NBRC 102662</strain>
    </source>
</reference>
<keyword evidence="2" id="KW-1185">Reference proteome</keyword>
<dbReference type="SUPFAM" id="SSF46785">
    <property type="entry name" value="Winged helix' DNA-binding domain"/>
    <property type="match status" value="1"/>
</dbReference>
<organism evidence="1 2">
    <name type="scientific">Flavilitoribacter nigricans (strain ATCC 23147 / DSM 23189 / NBRC 102662 / NCIMB 1420 / SS-2)</name>
    <name type="common">Lewinella nigricans</name>
    <dbReference type="NCBI Taxonomy" id="1122177"/>
    <lineage>
        <taxon>Bacteria</taxon>
        <taxon>Pseudomonadati</taxon>
        <taxon>Bacteroidota</taxon>
        <taxon>Saprospiria</taxon>
        <taxon>Saprospirales</taxon>
        <taxon>Lewinellaceae</taxon>
        <taxon>Flavilitoribacter</taxon>
    </lineage>
</organism>